<proteinExistence type="predicted"/>
<reference evidence="1" key="1">
    <citation type="submission" date="2023-05" db="EMBL/GenBank/DDBJ databases">
        <title>Nepenthes gracilis genome sequencing.</title>
        <authorList>
            <person name="Fukushima K."/>
        </authorList>
    </citation>
    <scope>NUCLEOTIDE SEQUENCE</scope>
    <source>
        <strain evidence="1">SING2019-196</strain>
    </source>
</reference>
<evidence type="ECO:0000313" key="2">
    <source>
        <dbReference type="Proteomes" id="UP001279734"/>
    </source>
</evidence>
<protein>
    <submittedName>
        <fullName evidence="1">Uncharacterized protein</fullName>
    </submittedName>
</protein>
<sequence>MECSQPLGTHARMKPGRAHTVIGLEIYATHFLCLSCCCSGVFFTTCVRWNEMSHCLFALSVDSTMHGPNSEAKNITHHPQDYSNGVSNSSLVSVAGTTFNFWSLTLPQLLRLYPDRRTIFLTFSFPRRNKHMQSINIEISRDDDHQVGAMGLRNRT</sequence>
<evidence type="ECO:0000313" key="1">
    <source>
        <dbReference type="EMBL" id="GMH04406.1"/>
    </source>
</evidence>
<dbReference type="Proteomes" id="UP001279734">
    <property type="component" value="Unassembled WGS sequence"/>
</dbReference>
<name>A0AAD3S4V0_NEPGR</name>
<organism evidence="1 2">
    <name type="scientific">Nepenthes gracilis</name>
    <name type="common">Slender pitcher plant</name>
    <dbReference type="NCBI Taxonomy" id="150966"/>
    <lineage>
        <taxon>Eukaryota</taxon>
        <taxon>Viridiplantae</taxon>
        <taxon>Streptophyta</taxon>
        <taxon>Embryophyta</taxon>
        <taxon>Tracheophyta</taxon>
        <taxon>Spermatophyta</taxon>
        <taxon>Magnoliopsida</taxon>
        <taxon>eudicotyledons</taxon>
        <taxon>Gunneridae</taxon>
        <taxon>Pentapetalae</taxon>
        <taxon>Caryophyllales</taxon>
        <taxon>Nepenthaceae</taxon>
        <taxon>Nepenthes</taxon>
    </lineage>
</organism>
<dbReference type="AlphaFoldDB" id="A0AAD3S4V0"/>
<gene>
    <name evidence="1" type="ORF">Nepgr_006245</name>
</gene>
<keyword evidence="2" id="KW-1185">Reference proteome</keyword>
<dbReference type="EMBL" id="BSYO01000005">
    <property type="protein sequence ID" value="GMH04406.1"/>
    <property type="molecule type" value="Genomic_DNA"/>
</dbReference>
<accession>A0AAD3S4V0</accession>
<comment type="caution">
    <text evidence="1">The sequence shown here is derived from an EMBL/GenBank/DDBJ whole genome shotgun (WGS) entry which is preliminary data.</text>
</comment>